<reference evidence="1 2" key="1">
    <citation type="submission" date="2023-11" db="EMBL/GenBank/DDBJ databases">
        <title>Halocaridina rubra genome assembly.</title>
        <authorList>
            <person name="Smith C."/>
        </authorList>
    </citation>
    <scope>NUCLEOTIDE SEQUENCE [LARGE SCALE GENOMIC DNA]</scope>
    <source>
        <strain evidence="1">EP-1</strain>
        <tissue evidence="1">Whole</tissue>
    </source>
</reference>
<proteinExistence type="predicted"/>
<dbReference type="Proteomes" id="UP001381693">
    <property type="component" value="Unassembled WGS sequence"/>
</dbReference>
<protein>
    <submittedName>
        <fullName evidence="1">Uncharacterized protein</fullName>
    </submittedName>
</protein>
<evidence type="ECO:0000313" key="1">
    <source>
        <dbReference type="EMBL" id="KAK7076199.1"/>
    </source>
</evidence>
<accession>A0AAN8XBB3</accession>
<comment type="caution">
    <text evidence="1">The sequence shown here is derived from an EMBL/GenBank/DDBJ whole genome shotgun (WGS) entry which is preliminary data.</text>
</comment>
<keyword evidence="2" id="KW-1185">Reference proteome</keyword>
<gene>
    <name evidence="1" type="ORF">SK128_020443</name>
</gene>
<name>A0AAN8XBB3_HALRR</name>
<sequence length="83" mass="9480">MHESLRLLINFCIHNSRLGVLHTSLYPGKLNYTNTRGPCLASRSRCLAHAAYFSSLRRSISNPRQNKKHASLRRDIVAYTLVL</sequence>
<evidence type="ECO:0000313" key="2">
    <source>
        <dbReference type="Proteomes" id="UP001381693"/>
    </source>
</evidence>
<organism evidence="1 2">
    <name type="scientific">Halocaridina rubra</name>
    <name type="common">Hawaiian red shrimp</name>
    <dbReference type="NCBI Taxonomy" id="373956"/>
    <lineage>
        <taxon>Eukaryota</taxon>
        <taxon>Metazoa</taxon>
        <taxon>Ecdysozoa</taxon>
        <taxon>Arthropoda</taxon>
        <taxon>Crustacea</taxon>
        <taxon>Multicrustacea</taxon>
        <taxon>Malacostraca</taxon>
        <taxon>Eumalacostraca</taxon>
        <taxon>Eucarida</taxon>
        <taxon>Decapoda</taxon>
        <taxon>Pleocyemata</taxon>
        <taxon>Caridea</taxon>
        <taxon>Atyoidea</taxon>
        <taxon>Atyidae</taxon>
        <taxon>Halocaridina</taxon>
    </lineage>
</organism>
<dbReference type="EMBL" id="JAXCGZ010009789">
    <property type="protein sequence ID" value="KAK7076199.1"/>
    <property type="molecule type" value="Genomic_DNA"/>
</dbReference>
<dbReference type="AlphaFoldDB" id="A0AAN8XBB3"/>